<reference evidence="1" key="1">
    <citation type="thesis" date="2020" institute="ProQuest LLC" country="789 East Eisenhower Parkway, Ann Arbor, MI, USA">
        <title>Comparative Genomics and Chromosome Evolution.</title>
        <authorList>
            <person name="Mudd A.B."/>
        </authorList>
    </citation>
    <scope>NUCLEOTIDE SEQUENCE</scope>
    <source>
        <strain evidence="1">237g6f4</strain>
        <tissue evidence="1">Blood</tissue>
    </source>
</reference>
<sequence>MFSLIPWLERNLSSRIDTLNLTQPRCPSFNLSPPLIKSFPKLVLPLSVLTPPTAEWHRPPLATAHQGMCETLTRSAFSPGRADF</sequence>
<keyword evidence="2" id="KW-1185">Reference proteome</keyword>
<dbReference type="AlphaFoldDB" id="A0AAV6ZRN2"/>
<accession>A0AAV6ZRN2</accession>
<comment type="caution">
    <text evidence="1">The sequence shown here is derived from an EMBL/GenBank/DDBJ whole genome shotgun (WGS) entry which is preliminary data.</text>
</comment>
<gene>
    <name evidence="1" type="ORF">GDO81_018443</name>
</gene>
<dbReference type="Proteomes" id="UP000824782">
    <property type="component" value="Unassembled WGS sequence"/>
</dbReference>
<evidence type="ECO:0000313" key="2">
    <source>
        <dbReference type="Proteomes" id="UP000824782"/>
    </source>
</evidence>
<dbReference type="EMBL" id="WNYA01000012">
    <property type="protein sequence ID" value="KAG8551080.1"/>
    <property type="molecule type" value="Genomic_DNA"/>
</dbReference>
<organism evidence="1 2">
    <name type="scientific">Engystomops pustulosus</name>
    <name type="common">Tungara frog</name>
    <name type="synonym">Physalaemus pustulosus</name>
    <dbReference type="NCBI Taxonomy" id="76066"/>
    <lineage>
        <taxon>Eukaryota</taxon>
        <taxon>Metazoa</taxon>
        <taxon>Chordata</taxon>
        <taxon>Craniata</taxon>
        <taxon>Vertebrata</taxon>
        <taxon>Euteleostomi</taxon>
        <taxon>Amphibia</taxon>
        <taxon>Batrachia</taxon>
        <taxon>Anura</taxon>
        <taxon>Neobatrachia</taxon>
        <taxon>Hyloidea</taxon>
        <taxon>Leptodactylidae</taxon>
        <taxon>Leiuperinae</taxon>
        <taxon>Engystomops</taxon>
    </lineage>
</organism>
<proteinExistence type="predicted"/>
<protein>
    <submittedName>
        <fullName evidence="1">Uncharacterized protein</fullName>
    </submittedName>
</protein>
<name>A0AAV6ZRN2_ENGPU</name>
<evidence type="ECO:0000313" key="1">
    <source>
        <dbReference type="EMBL" id="KAG8551080.1"/>
    </source>
</evidence>